<keyword evidence="4 10" id="KW-0963">Cytoplasm</keyword>
<dbReference type="InterPro" id="IPR014729">
    <property type="entry name" value="Rossmann-like_a/b/a_fold"/>
</dbReference>
<evidence type="ECO:0000313" key="14">
    <source>
        <dbReference type="Proteomes" id="UP000563426"/>
    </source>
</evidence>
<reference evidence="13 14" key="1">
    <citation type="submission" date="2020-05" db="EMBL/GenBank/DDBJ databases">
        <authorList>
            <person name="Whitworth D."/>
        </authorList>
    </citation>
    <scope>NUCLEOTIDE SEQUENCE [LARGE SCALE GENOMIC DNA]</scope>
    <source>
        <strain evidence="13 14">AB043B</strain>
    </source>
</reference>
<dbReference type="SUPFAM" id="SSF48163">
    <property type="entry name" value="An anticodon-binding domain of class I aminoacyl-tRNA synthetases"/>
    <property type="match status" value="1"/>
</dbReference>
<dbReference type="NCBIfam" id="TIGR00464">
    <property type="entry name" value="gltX_bact"/>
    <property type="match status" value="1"/>
</dbReference>
<comment type="subcellular location">
    <subcellularLocation>
        <location evidence="1 10">Cytoplasm</location>
    </subcellularLocation>
</comment>
<dbReference type="Pfam" id="PF00749">
    <property type="entry name" value="tRNA-synt_1c"/>
    <property type="match status" value="1"/>
</dbReference>
<evidence type="ECO:0000256" key="10">
    <source>
        <dbReference type="HAMAP-Rule" id="MF_00022"/>
    </source>
</evidence>
<evidence type="ECO:0000256" key="6">
    <source>
        <dbReference type="ARBA" id="ARBA00022741"/>
    </source>
</evidence>
<dbReference type="InterPro" id="IPR045462">
    <property type="entry name" value="aa-tRNA-synth_I_cd-bd"/>
</dbReference>
<dbReference type="InterPro" id="IPR001412">
    <property type="entry name" value="aa-tRNA-synth_I_CS"/>
</dbReference>
<dbReference type="InterPro" id="IPR020058">
    <property type="entry name" value="Glu/Gln-tRNA-synth_Ib_cat-dom"/>
</dbReference>
<comment type="function">
    <text evidence="10">Catalyzes the attachment of glutamate to tRNA(Glu) in a two-step reaction: glutamate is first activated by ATP to form Glu-AMP and then transferred to the acceptor end of tRNA(Glu).</text>
</comment>
<feature type="binding site" evidence="10">
    <location>
        <position position="257"/>
    </location>
    <ligand>
        <name>ATP</name>
        <dbReference type="ChEBI" id="CHEBI:30616"/>
    </ligand>
</feature>
<evidence type="ECO:0000259" key="12">
    <source>
        <dbReference type="Pfam" id="PF19269"/>
    </source>
</evidence>
<dbReference type="RefSeq" id="WP_120529493.1">
    <property type="nucleotide sequence ID" value="NZ_JABFJV010000016.1"/>
</dbReference>
<proteinExistence type="inferred from homology"/>
<evidence type="ECO:0000256" key="8">
    <source>
        <dbReference type="ARBA" id="ARBA00022917"/>
    </source>
</evidence>
<feature type="binding site" evidence="10">
    <location>
        <position position="139"/>
    </location>
    <ligand>
        <name>Zn(2+)</name>
        <dbReference type="ChEBI" id="CHEBI:29105"/>
    </ligand>
</feature>
<sequence>MAPSKPRVRFAPSPTGYLHIGGARTALFNYLYAKRYGGTFVLRMEDTDQERSTPESVKAILDGLNWLGLDWDEGPGKEDPKYGPYFQTQRLDTYRKHADQLIAEGKAFRCYCTREEITQRREAVEKVKGQGSYRYEGTCHDLKGPPPGKKLEDAVIRFRMPAGEGTVSFDDKVLGTITKAHSDLDDWVMMRADGIPLYNYGCVIDDHLMEIDLVARGQEHVNSTFPQLMLYQALGWTPPAFAHLPLILGPDREKLSKRKHPEADVMLHKRTGIMPEALLNFVIRLGWSHGNDEVITREQMVEWFDFDGVGSTSGVWNPEKLQWLNQQWFKLLPPAVVAERLVPFLEARGFQVKGDARLEPLVLALRERSRTLDEMANTASIYFKSGVTLDEKAAAKHLSGDSLNLLRQAREKLAALPAWTVEPLDGVVKTVSEAAQVGMGKVAQPLRVAITGNTTSPGIGETLLLVGREEALKRIDAALARGT</sequence>
<keyword evidence="9 10" id="KW-0030">Aminoacyl-tRNA synthetase</keyword>
<dbReference type="InterPro" id="IPR049940">
    <property type="entry name" value="GluQ/Sye"/>
</dbReference>
<name>A0A3A8HTH3_9BACT</name>
<dbReference type="GO" id="GO:0008270">
    <property type="term" value="F:zinc ion binding"/>
    <property type="evidence" value="ECO:0007669"/>
    <property type="project" value="UniProtKB-UniRule"/>
</dbReference>
<dbReference type="EC" id="6.1.1.17" evidence="10"/>
<dbReference type="GO" id="GO:0006424">
    <property type="term" value="P:glutamyl-tRNA aminoacylation"/>
    <property type="evidence" value="ECO:0007669"/>
    <property type="project" value="UniProtKB-UniRule"/>
</dbReference>
<feature type="binding site" evidence="10">
    <location>
        <position position="141"/>
    </location>
    <ligand>
        <name>Zn(2+)</name>
        <dbReference type="ChEBI" id="CHEBI:29105"/>
    </ligand>
</feature>
<comment type="cofactor">
    <cofactor evidence="10">
        <name>Zn(2+)</name>
        <dbReference type="ChEBI" id="CHEBI:29105"/>
    </cofactor>
    <text evidence="10">Binds 1 zinc ion per subunit.</text>
</comment>
<dbReference type="InterPro" id="IPR033910">
    <property type="entry name" value="GluRS_core"/>
</dbReference>
<dbReference type="PANTHER" id="PTHR43311">
    <property type="entry name" value="GLUTAMATE--TRNA LIGASE"/>
    <property type="match status" value="1"/>
</dbReference>
<feature type="binding site" evidence="10">
    <location>
        <position position="112"/>
    </location>
    <ligand>
        <name>Zn(2+)</name>
        <dbReference type="ChEBI" id="CHEBI:29105"/>
    </ligand>
</feature>
<evidence type="ECO:0000256" key="3">
    <source>
        <dbReference type="ARBA" id="ARBA00011245"/>
    </source>
</evidence>
<dbReference type="GO" id="GO:0000049">
    <property type="term" value="F:tRNA binding"/>
    <property type="evidence" value="ECO:0007669"/>
    <property type="project" value="InterPro"/>
</dbReference>
<dbReference type="HAMAP" id="MF_00022">
    <property type="entry name" value="Glu_tRNA_synth_type1"/>
    <property type="match status" value="1"/>
</dbReference>
<dbReference type="AlphaFoldDB" id="A0A3A8HTH3"/>
<dbReference type="EMBL" id="JABFJV010000016">
    <property type="protein sequence ID" value="NOK32585.1"/>
    <property type="molecule type" value="Genomic_DNA"/>
</dbReference>
<dbReference type="GO" id="GO:0005829">
    <property type="term" value="C:cytosol"/>
    <property type="evidence" value="ECO:0007669"/>
    <property type="project" value="TreeGrafter"/>
</dbReference>
<dbReference type="GO" id="GO:0005524">
    <property type="term" value="F:ATP binding"/>
    <property type="evidence" value="ECO:0007669"/>
    <property type="project" value="UniProtKB-UniRule"/>
</dbReference>
<keyword evidence="10" id="KW-0479">Metal-binding</keyword>
<dbReference type="InterPro" id="IPR008925">
    <property type="entry name" value="aa_tRNA-synth_I_cd-bd_sf"/>
</dbReference>
<comment type="similarity">
    <text evidence="2 10">Belongs to the class-I aminoacyl-tRNA synthetase family. Glutamate--tRNA ligase type 1 subfamily.</text>
</comment>
<keyword evidence="7 10" id="KW-0067">ATP-binding</keyword>
<evidence type="ECO:0000256" key="1">
    <source>
        <dbReference type="ARBA" id="ARBA00004496"/>
    </source>
</evidence>
<evidence type="ECO:0000256" key="4">
    <source>
        <dbReference type="ARBA" id="ARBA00022490"/>
    </source>
</evidence>
<dbReference type="InterPro" id="IPR004527">
    <property type="entry name" value="Glu-tRNA-ligase_bac/mito"/>
</dbReference>
<dbReference type="PRINTS" id="PR00987">
    <property type="entry name" value="TRNASYNTHGLU"/>
</dbReference>
<dbReference type="Gene3D" id="1.10.10.350">
    <property type="match status" value="1"/>
</dbReference>
<dbReference type="InterPro" id="IPR020752">
    <property type="entry name" value="Glu-tRNA-synth_I_codon-bd_sub1"/>
</dbReference>
<dbReference type="Pfam" id="PF19269">
    <property type="entry name" value="Anticodon_2"/>
    <property type="match status" value="1"/>
</dbReference>
<keyword evidence="8 10" id="KW-0648">Protein biosynthesis</keyword>
<dbReference type="GO" id="GO:0004818">
    <property type="term" value="F:glutamate-tRNA ligase activity"/>
    <property type="evidence" value="ECO:0007669"/>
    <property type="project" value="UniProtKB-UniRule"/>
</dbReference>
<comment type="subunit">
    <text evidence="3 10">Monomer.</text>
</comment>
<feature type="domain" description="Aminoacyl-tRNA synthetase class I anticodon-binding" evidence="12">
    <location>
        <begin position="337"/>
        <end position="479"/>
    </location>
</feature>
<feature type="short sequence motif" description="'HIGH' region" evidence="10">
    <location>
        <begin position="12"/>
        <end position="22"/>
    </location>
</feature>
<comment type="catalytic activity">
    <reaction evidence="10">
        <text>tRNA(Glu) + L-glutamate + ATP = L-glutamyl-tRNA(Glu) + AMP + diphosphate</text>
        <dbReference type="Rhea" id="RHEA:23540"/>
        <dbReference type="Rhea" id="RHEA-COMP:9663"/>
        <dbReference type="Rhea" id="RHEA-COMP:9680"/>
        <dbReference type="ChEBI" id="CHEBI:29985"/>
        <dbReference type="ChEBI" id="CHEBI:30616"/>
        <dbReference type="ChEBI" id="CHEBI:33019"/>
        <dbReference type="ChEBI" id="CHEBI:78442"/>
        <dbReference type="ChEBI" id="CHEBI:78520"/>
        <dbReference type="ChEBI" id="CHEBI:456215"/>
        <dbReference type="EC" id="6.1.1.17"/>
    </reaction>
</comment>
<keyword evidence="14" id="KW-1185">Reference proteome</keyword>
<evidence type="ECO:0000259" key="11">
    <source>
        <dbReference type="Pfam" id="PF00749"/>
    </source>
</evidence>
<keyword evidence="6 10" id="KW-0547">Nucleotide-binding</keyword>
<comment type="caution">
    <text evidence="13">The sequence shown here is derived from an EMBL/GenBank/DDBJ whole genome shotgun (WGS) entry which is preliminary data.</text>
</comment>
<feature type="short sequence motif" description="'KMSKS' region" evidence="10">
    <location>
        <begin position="254"/>
        <end position="258"/>
    </location>
</feature>
<evidence type="ECO:0000256" key="5">
    <source>
        <dbReference type="ARBA" id="ARBA00022598"/>
    </source>
</evidence>
<evidence type="ECO:0000256" key="7">
    <source>
        <dbReference type="ARBA" id="ARBA00022840"/>
    </source>
</evidence>
<keyword evidence="10" id="KW-0862">Zinc</keyword>
<evidence type="ECO:0000256" key="2">
    <source>
        <dbReference type="ARBA" id="ARBA00007894"/>
    </source>
</evidence>
<dbReference type="InterPro" id="IPR020751">
    <property type="entry name" value="aa-tRNA-synth_I_codon-bd_sub2"/>
</dbReference>
<evidence type="ECO:0000256" key="9">
    <source>
        <dbReference type="ARBA" id="ARBA00023146"/>
    </source>
</evidence>
<feature type="domain" description="Glutamyl/glutaminyl-tRNA synthetase class Ib catalytic" evidence="11">
    <location>
        <begin position="7"/>
        <end position="323"/>
    </location>
</feature>
<keyword evidence="5 10" id="KW-0436">Ligase</keyword>
<dbReference type="OrthoDB" id="9807503at2"/>
<feature type="binding site" evidence="10">
    <location>
        <position position="110"/>
    </location>
    <ligand>
        <name>Zn(2+)</name>
        <dbReference type="ChEBI" id="CHEBI:29105"/>
    </ligand>
</feature>
<dbReference type="Gene3D" id="1.10.8.70">
    <property type="entry name" value="Glutamate-tRNA synthetase, class I, anticodon-binding domain 1"/>
    <property type="match status" value="1"/>
</dbReference>
<dbReference type="FunFam" id="3.40.50.620:FF:000007">
    <property type="entry name" value="Glutamate--tRNA ligase"/>
    <property type="match status" value="1"/>
</dbReference>
<dbReference type="PROSITE" id="PS00178">
    <property type="entry name" value="AA_TRNA_LIGASE_I"/>
    <property type="match status" value="1"/>
</dbReference>
<gene>
    <name evidence="10" type="primary">gltX</name>
    <name evidence="13" type="ORF">HMI49_05165</name>
</gene>
<organism evidence="13 14">
    <name type="scientific">Corallococcus exercitus</name>
    <dbReference type="NCBI Taxonomy" id="2316736"/>
    <lineage>
        <taxon>Bacteria</taxon>
        <taxon>Pseudomonadati</taxon>
        <taxon>Myxococcota</taxon>
        <taxon>Myxococcia</taxon>
        <taxon>Myxococcales</taxon>
        <taxon>Cystobacterineae</taxon>
        <taxon>Myxococcaceae</taxon>
        <taxon>Corallococcus</taxon>
    </lineage>
</organism>
<dbReference type="PANTHER" id="PTHR43311:SF2">
    <property type="entry name" value="GLUTAMATE--TRNA LIGASE, MITOCHONDRIAL-RELATED"/>
    <property type="match status" value="1"/>
</dbReference>
<dbReference type="Proteomes" id="UP000563426">
    <property type="component" value="Unassembled WGS sequence"/>
</dbReference>
<dbReference type="SUPFAM" id="SSF52374">
    <property type="entry name" value="Nucleotidylyl transferase"/>
    <property type="match status" value="1"/>
</dbReference>
<accession>A0A3A8HTH3</accession>
<dbReference type="Gene3D" id="3.40.50.620">
    <property type="entry name" value="HUPs"/>
    <property type="match status" value="1"/>
</dbReference>
<evidence type="ECO:0000313" key="13">
    <source>
        <dbReference type="EMBL" id="NOK32585.1"/>
    </source>
</evidence>
<protein>
    <recommendedName>
        <fullName evidence="10">Glutamate--tRNA ligase</fullName>
        <ecNumber evidence="10">6.1.1.17</ecNumber>
    </recommendedName>
    <alternativeName>
        <fullName evidence="10">Glutamyl-tRNA synthetase</fullName>
        <shortName evidence="10">GluRS</shortName>
    </alternativeName>
</protein>
<dbReference type="CDD" id="cd00808">
    <property type="entry name" value="GluRS_core"/>
    <property type="match status" value="1"/>
</dbReference>
<dbReference type="InterPro" id="IPR000924">
    <property type="entry name" value="Glu/Gln-tRNA-synth"/>
</dbReference>